<dbReference type="OrthoDB" id="5828726at2759"/>
<evidence type="ECO:0000313" key="2">
    <source>
        <dbReference type="EnsemblMetazoa" id="XP_008178185.1"/>
    </source>
</evidence>
<dbReference type="KEGG" id="api:115033092"/>
<dbReference type="Proteomes" id="UP000007819">
    <property type="component" value="Chromosome A2"/>
</dbReference>
<reference evidence="3" key="1">
    <citation type="submission" date="2010-06" db="EMBL/GenBank/DDBJ databases">
        <authorList>
            <person name="Jiang H."/>
            <person name="Abraham K."/>
            <person name="Ali S."/>
            <person name="Alsbrooks S.L."/>
            <person name="Anim B.N."/>
            <person name="Anosike U.S."/>
            <person name="Attaway T."/>
            <person name="Bandaranaike D.P."/>
            <person name="Battles P.K."/>
            <person name="Bell S.N."/>
            <person name="Bell A.V."/>
            <person name="Beltran B."/>
            <person name="Bickham C."/>
            <person name="Bustamante Y."/>
            <person name="Caleb T."/>
            <person name="Canada A."/>
            <person name="Cardenas V."/>
            <person name="Carter K."/>
            <person name="Chacko J."/>
            <person name="Chandrabose M.N."/>
            <person name="Chavez D."/>
            <person name="Chavez A."/>
            <person name="Chen L."/>
            <person name="Chu H.-S."/>
            <person name="Claassen K.J."/>
            <person name="Cockrell R."/>
            <person name="Collins M."/>
            <person name="Cooper J.A."/>
            <person name="Cree A."/>
            <person name="Curry S.M."/>
            <person name="Da Y."/>
            <person name="Dao M.D."/>
            <person name="Das B."/>
            <person name="Davila M.-L."/>
            <person name="Davy-Carroll L."/>
            <person name="Denson S."/>
            <person name="Dinh H."/>
            <person name="Ebong V.E."/>
            <person name="Edwards J.R."/>
            <person name="Egan A."/>
            <person name="El-Daye J."/>
            <person name="Escobedo L."/>
            <person name="Fernandez S."/>
            <person name="Fernando P.R."/>
            <person name="Flagg N."/>
            <person name="Forbes L.D."/>
            <person name="Fowler R.G."/>
            <person name="Fu Q."/>
            <person name="Gabisi R.A."/>
            <person name="Ganer J."/>
            <person name="Garbino Pronczuk A."/>
            <person name="Garcia R.M."/>
            <person name="Garner T."/>
            <person name="Garrett T.E."/>
            <person name="Gonzalez D.A."/>
            <person name="Hamid H."/>
            <person name="Hawkins E.S."/>
            <person name="Hirani K."/>
            <person name="Hogues M.E."/>
            <person name="Hollins B."/>
            <person name="Hsiao C.-H."/>
            <person name="Jabil R."/>
            <person name="James M.L."/>
            <person name="Jhangiani S.N."/>
            <person name="Johnson B."/>
            <person name="Johnson Q."/>
            <person name="Joshi V."/>
            <person name="Kalu J.B."/>
            <person name="Kam C."/>
            <person name="Kashfia A."/>
            <person name="Keebler J."/>
            <person name="Kisamo H."/>
            <person name="Kovar C.L."/>
            <person name="Lago L.A."/>
            <person name="Lai C.-Y."/>
            <person name="Laidlaw J."/>
            <person name="Lara F."/>
            <person name="Le T.-K."/>
            <person name="Lee S.L."/>
            <person name="Legall F.H."/>
            <person name="Lemon S.J."/>
            <person name="Lewis L.R."/>
            <person name="Li B."/>
            <person name="Liu Y."/>
            <person name="Liu Y.-S."/>
            <person name="Lopez J."/>
            <person name="Lozado R.J."/>
            <person name="Lu J."/>
            <person name="Madu R.C."/>
            <person name="Maheshwari M."/>
            <person name="Maheshwari R."/>
            <person name="Malloy K."/>
            <person name="Martinez E."/>
            <person name="Mathew T."/>
            <person name="Mercado I.C."/>
            <person name="Mercado C."/>
            <person name="Meyer B."/>
            <person name="Montgomery K."/>
            <person name="Morgan M.B."/>
            <person name="Munidasa M."/>
            <person name="Nazareth L.V."/>
            <person name="Nelson J."/>
            <person name="Ng B.M."/>
            <person name="Nguyen N.B."/>
            <person name="Nguyen P.Q."/>
            <person name="Nguyen T."/>
            <person name="Obregon M."/>
            <person name="Okwuonu G.O."/>
            <person name="Onwere C.G."/>
            <person name="Orozco G."/>
            <person name="Parra A."/>
            <person name="Patel S."/>
            <person name="Patil S."/>
            <person name="Perez A."/>
            <person name="Perez Y."/>
            <person name="Pham C."/>
            <person name="Primus E.L."/>
            <person name="Pu L.-L."/>
            <person name="Puazo M."/>
            <person name="Qin X."/>
            <person name="Quiroz J.B."/>
            <person name="Reese J."/>
            <person name="Richards S."/>
            <person name="Rives C.M."/>
            <person name="Robberts R."/>
            <person name="Ruiz S.J."/>
            <person name="Ruiz M.J."/>
            <person name="Santibanez J."/>
            <person name="Schneider B.W."/>
            <person name="Sisson I."/>
            <person name="Smith M."/>
            <person name="Sodergren E."/>
            <person name="Song X.-Z."/>
            <person name="Song B.B."/>
            <person name="Summersgill H."/>
            <person name="Thelus R."/>
            <person name="Thornton R.D."/>
            <person name="Trejos Z.Y."/>
            <person name="Usmani K."/>
            <person name="Vattathil S."/>
            <person name="Villasana D."/>
            <person name="Walker D.L."/>
            <person name="Wang S."/>
            <person name="Wang K."/>
            <person name="White C.S."/>
            <person name="Williams A.C."/>
            <person name="Williamson J."/>
            <person name="Wilson K."/>
            <person name="Woghiren I.O."/>
            <person name="Woodworth J.R."/>
            <person name="Worley K.C."/>
            <person name="Wright R.A."/>
            <person name="Wu W."/>
            <person name="Young L."/>
            <person name="Zhang L."/>
            <person name="Zhang J."/>
            <person name="Zhu Y."/>
            <person name="Muzny D.M."/>
            <person name="Weinstock G."/>
            <person name="Gibbs R.A."/>
        </authorList>
    </citation>
    <scope>NUCLEOTIDE SEQUENCE [LARGE SCALE GENOMIC DNA]</scope>
    <source>
        <strain evidence="3">LSR1</strain>
    </source>
</reference>
<dbReference type="RefSeq" id="XP_029340942.1">
    <property type="nucleotide sequence ID" value="XM_029485082.1"/>
</dbReference>
<accession>A0A8R2B1W4</accession>
<dbReference type="GO" id="GO:0003824">
    <property type="term" value="F:catalytic activity"/>
    <property type="evidence" value="ECO:0007669"/>
    <property type="project" value="InterPro"/>
</dbReference>
<dbReference type="Gene3D" id="3.60.10.10">
    <property type="entry name" value="Endonuclease/exonuclease/phosphatase"/>
    <property type="match status" value="1"/>
</dbReference>
<dbReference type="PANTHER" id="PTHR23227:SF67">
    <property type="entry name" value="CRANIOFACIAL DEVELOPMENT PROTEIN 2-LIKE"/>
    <property type="match status" value="1"/>
</dbReference>
<dbReference type="RefSeq" id="XP_008178185.1">
    <property type="nucleotide sequence ID" value="XM_008179963.1"/>
</dbReference>
<dbReference type="PANTHER" id="PTHR23227">
    <property type="entry name" value="BUCENTAUR RELATED"/>
    <property type="match status" value="1"/>
</dbReference>
<feature type="domain" description="Endonuclease/exonuclease/phosphatase" evidence="1">
    <location>
        <begin position="37"/>
        <end position="269"/>
    </location>
</feature>
<dbReference type="EnsemblMetazoa" id="XM_008179963.1">
    <property type="protein sequence ID" value="XP_008178185.1"/>
    <property type="gene ID" value="LOC103307721"/>
</dbReference>
<dbReference type="Proteomes" id="UP000007819">
    <property type="component" value="Chromosome X"/>
</dbReference>
<keyword evidence="3" id="KW-1185">Reference proteome</keyword>
<dbReference type="SUPFAM" id="SSF56219">
    <property type="entry name" value="DNase I-like"/>
    <property type="match status" value="1"/>
</dbReference>
<proteinExistence type="predicted"/>
<protein>
    <recommendedName>
        <fullName evidence="1">Endonuclease/exonuclease/phosphatase domain-containing protein</fullName>
    </recommendedName>
</protein>
<dbReference type="KEGG" id="api:103307721"/>
<evidence type="ECO:0000259" key="1">
    <source>
        <dbReference type="Pfam" id="PF03372"/>
    </source>
</evidence>
<dbReference type="CDD" id="cd09076">
    <property type="entry name" value="L1-EN"/>
    <property type="match status" value="1"/>
</dbReference>
<dbReference type="InterPro" id="IPR005135">
    <property type="entry name" value="Endo/exonuclease/phosphatase"/>
</dbReference>
<sequence>MEVVVGLTTLHGKTHIVTIQPKSPRMKYVELKDFLIGTWNVRSLYRAGHLTTVISSLERYQLNIAAIQETRWPGQGNLKINNWTYFYSGGLDHQAGVGFVVNDKLLPNVKLFEAINNRICYLELKCKWYNFIIINGYAPTEDKNEAIKNEYYERLDTVWDLLPNSKVKILLGDFNAKIGQEPIFSPTIGSNSLHLNSNDNGTRLINFAMARGMVVSSTTFPHKNIHKQTWVSPDGRTRNQIDHIVVDGRFKRCIMDVRSMRGSSGISDHFMVKTKVRLRLSIKWKERRSPVKKINIEPLNYSQTSEQYKNRLNDILRPTEKASSIDEM</sequence>
<dbReference type="AlphaFoldDB" id="A0A8R2B1W4"/>
<reference evidence="2" key="2">
    <citation type="submission" date="2022-06" db="UniProtKB">
        <authorList>
            <consortium name="EnsemblMetazoa"/>
        </authorList>
    </citation>
    <scope>IDENTIFICATION</scope>
</reference>
<dbReference type="EnsemblMetazoa" id="XM_029485082.1">
    <property type="protein sequence ID" value="XP_029340942.1"/>
    <property type="gene ID" value="LOC115033092"/>
</dbReference>
<evidence type="ECO:0000313" key="3">
    <source>
        <dbReference type="Proteomes" id="UP000007819"/>
    </source>
</evidence>
<dbReference type="InterPro" id="IPR036691">
    <property type="entry name" value="Endo/exonu/phosph_ase_sf"/>
</dbReference>
<organism evidence="2 3">
    <name type="scientific">Acyrthosiphon pisum</name>
    <name type="common">Pea aphid</name>
    <dbReference type="NCBI Taxonomy" id="7029"/>
    <lineage>
        <taxon>Eukaryota</taxon>
        <taxon>Metazoa</taxon>
        <taxon>Ecdysozoa</taxon>
        <taxon>Arthropoda</taxon>
        <taxon>Hexapoda</taxon>
        <taxon>Insecta</taxon>
        <taxon>Pterygota</taxon>
        <taxon>Neoptera</taxon>
        <taxon>Paraneoptera</taxon>
        <taxon>Hemiptera</taxon>
        <taxon>Sternorrhyncha</taxon>
        <taxon>Aphidomorpha</taxon>
        <taxon>Aphidoidea</taxon>
        <taxon>Aphididae</taxon>
        <taxon>Macrosiphini</taxon>
        <taxon>Acyrthosiphon</taxon>
    </lineage>
</organism>
<dbReference type="Pfam" id="PF03372">
    <property type="entry name" value="Exo_endo_phos"/>
    <property type="match status" value="1"/>
</dbReference>
<dbReference type="GeneID" id="103307721"/>
<name>A0A8R2B1W4_ACYPI</name>
<dbReference type="GeneID" id="115033092"/>
<dbReference type="InterPro" id="IPR027124">
    <property type="entry name" value="Swc5/CFDP1/2"/>
</dbReference>